<comment type="caution">
    <text evidence="2">The sequence shown here is derived from an EMBL/GenBank/DDBJ whole genome shotgun (WGS) entry which is preliminary data.</text>
</comment>
<protein>
    <submittedName>
        <fullName evidence="2">Uncharacterized protein</fullName>
    </submittedName>
</protein>
<proteinExistence type="predicted"/>
<evidence type="ECO:0000313" key="2">
    <source>
        <dbReference type="EMBL" id="KAK2028788.1"/>
    </source>
</evidence>
<dbReference type="Proteomes" id="UP001232148">
    <property type="component" value="Unassembled WGS sequence"/>
</dbReference>
<dbReference type="EMBL" id="MU842873">
    <property type="protein sequence ID" value="KAK2028788.1"/>
    <property type="molecule type" value="Genomic_DNA"/>
</dbReference>
<reference evidence="2" key="1">
    <citation type="submission" date="2021-06" db="EMBL/GenBank/DDBJ databases">
        <title>Comparative genomics, transcriptomics and evolutionary studies reveal genomic signatures of adaptation to plant cell wall in hemibiotrophic fungi.</title>
        <authorList>
            <consortium name="DOE Joint Genome Institute"/>
            <person name="Baroncelli R."/>
            <person name="Diaz J.F."/>
            <person name="Benocci T."/>
            <person name="Peng M."/>
            <person name="Battaglia E."/>
            <person name="Haridas S."/>
            <person name="Andreopoulos W."/>
            <person name="Labutti K."/>
            <person name="Pangilinan J."/>
            <person name="Floch G.L."/>
            <person name="Makela M.R."/>
            <person name="Henrissat B."/>
            <person name="Grigoriev I.V."/>
            <person name="Crouch J.A."/>
            <person name="De Vries R.P."/>
            <person name="Sukno S.A."/>
            <person name="Thon M.R."/>
        </authorList>
    </citation>
    <scope>NUCLEOTIDE SEQUENCE</scope>
    <source>
        <strain evidence="2">MAFF235873</strain>
    </source>
</reference>
<evidence type="ECO:0000256" key="1">
    <source>
        <dbReference type="SAM" id="MobiDB-lite"/>
    </source>
</evidence>
<name>A0AAD9HH76_9PEZI</name>
<feature type="compositionally biased region" description="Polar residues" evidence="1">
    <location>
        <begin position="85"/>
        <end position="102"/>
    </location>
</feature>
<accession>A0AAD9HH76</accession>
<feature type="region of interest" description="Disordered" evidence="1">
    <location>
        <begin position="85"/>
        <end position="213"/>
    </location>
</feature>
<organism evidence="2 3">
    <name type="scientific">Colletotrichum zoysiae</name>
    <dbReference type="NCBI Taxonomy" id="1216348"/>
    <lineage>
        <taxon>Eukaryota</taxon>
        <taxon>Fungi</taxon>
        <taxon>Dikarya</taxon>
        <taxon>Ascomycota</taxon>
        <taxon>Pezizomycotina</taxon>
        <taxon>Sordariomycetes</taxon>
        <taxon>Hypocreomycetidae</taxon>
        <taxon>Glomerellales</taxon>
        <taxon>Glomerellaceae</taxon>
        <taxon>Colletotrichum</taxon>
        <taxon>Colletotrichum graminicola species complex</taxon>
    </lineage>
</organism>
<evidence type="ECO:0000313" key="3">
    <source>
        <dbReference type="Proteomes" id="UP001232148"/>
    </source>
</evidence>
<sequence>MSKEAAMLPVHEPVTRTATSRSSTLRTIMVSLVTCVLVISLFNYQSVLSTVNKGMVVCSGQVHGQQVAEAAKLSLEESSQTLVLPSQDMDSSSTLGKQTSFSLRRRSLDASELDSAPSTDGRSGYNAVTDGRSGYNRREETDGRSGYNAVTDGRSGYNRRDISEVDSSASTDGRSGYNRREETDGRSGYNSETDGRSGYNSVTDGRSGYNRAI</sequence>
<dbReference type="AlphaFoldDB" id="A0AAD9HH76"/>
<keyword evidence="3" id="KW-1185">Reference proteome</keyword>
<feature type="compositionally biased region" description="Polar residues" evidence="1">
    <location>
        <begin position="188"/>
        <end position="204"/>
    </location>
</feature>
<gene>
    <name evidence="2" type="ORF">LX32DRAFT_589942</name>
</gene>